<feature type="signal peptide" evidence="1">
    <location>
        <begin position="1"/>
        <end position="19"/>
    </location>
</feature>
<dbReference type="Proteomes" id="UP000707206">
    <property type="component" value="Unassembled WGS sequence"/>
</dbReference>
<reference evidence="2" key="1">
    <citation type="submission" date="2019-07" db="EMBL/GenBank/DDBJ databases">
        <authorList>
            <person name="De-Chao Zhang Q."/>
        </authorList>
    </citation>
    <scope>NUCLEOTIDE SEQUENCE</scope>
    <source>
        <strain evidence="2">TP-CH-4</strain>
    </source>
</reference>
<name>A0A967AQZ1_9FLAO</name>
<reference evidence="2" key="2">
    <citation type="submission" date="2020-03" db="EMBL/GenBank/DDBJ databases">
        <title>Flavobacteriaceae bacterium strain TP-CH-4, a member of the family Flavobacteriaceae isolated from a deep-sea seamount.</title>
        <authorList>
            <person name="Zhang D.-C."/>
        </authorList>
    </citation>
    <scope>NUCLEOTIDE SEQUENCE</scope>
    <source>
        <strain evidence="2">TP-CH-4</strain>
    </source>
</reference>
<evidence type="ECO:0000313" key="3">
    <source>
        <dbReference type="Proteomes" id="UP000707206"/>
    </source>
</evidence>
<evidence type="ECO:0000256" key="1">
    <source>
        <dbReference type="SAM" id="SignalP"/>
    </source>
</evidence>
<protein>
    <submittedName>
        <fullName evidence="2">Uncharacterized protein</fullName>
    </submittedName>
</protein>
<organism evidence="2 3">
    <name type="scientific">Pelagihabitans pacificus</name>
    <dbReference type="NCBI Taxonomy" id="2696054"/>
    <lineage>
        <taxon>Bacteria</taxon>
        <taxon>Pseudomonadati</taxon>
        <taxon>Bacteroidota</taxon>
        <taxon>Flavobacteriia</taxon>
        <taxon>Flavobacteriales</taxon>
        <taxon>Flavobacteriaceae</taxon>
        <taxon>Pelagihabitans</taxon>
    </lineage>
</organism>
<proteinExistence type="predicted"/>
<dbReference type="AlphaFoldDB" id="A0A967AQZ1"/>
<dbReference type="EMBL" id="VIKU02000001">
    <property type="protein sequence ID" value="NHF58569.1"/>
    <property type="molecule type" value="Genomic_DNA"/>
</dbReference>
<dbReference type="RefSeq" id="WP_152573055.1">
    <property type="nucleotide sequence ID" value="NZ_VIKU02000001.1"/>
</dbReference>
<sequence length="68" mass="7950">MKRFLLLITTLLSMALATAQNQSCIRNYSLYSSQTVHLETIRPPYGLYLYRLPDIQGGKTYRRKLLKQ</sequence>
<accession>A0A967AQZ1</accession>
<keyword evidence="3" id="KW-1185">Reference proteome</keyword>
<evidence type="ECO:0000313" key="2">
    <source>
        <dbReference type="EMBL" id="NHF58569.1"/>
    </source>
</evidence>
<comment type="caution">
    <text evidence="2">The sequence shown here is derived from an EMBL/GenBank/DDBJ whole genome shotgun (WGS) entry which is preliminary data.</text>
</comment>
<feature type="chain" id="PRO_5037815237" evidence="1">
    <location>
        <begin position="20"/>
        <end position="68"/>
    </location>
</feature>
<gene>
    <name evidence="2" type="ORF">FK220_004420</name>
</gene>
<keyword evidence="1" id="KW-0732">Signal</keyword>